<dbReference type="AlphaFoldDB" id="A0A1I2BBG2"/>
<dbReference type="Proteomes" id="UP000198598">
    <property type="component" value="Unassembled WGS sequence"/>
</dbReference>
<gene>
    <name evidence="1" type="ORF">SAMN05216167_11547</name>
</gene>
<proteinExistence type="predicted"/>
<reference evidence="1 2" key="1">
    <citation type="submission" date="2016-10" db="EMBL/GenBank/DDBJ databases">
        <authorList>
            <person name="de Groot N.N."/>
        </authorList>
    </citation>
    <scope>NUCLEOTIDE SEQUENCE [LARGE SCALE GENOMIC DNA]</scope>
    <source>
        <strain evidence="1 2">DSM 26130</strain>
    </source>
</reference>
<dbReference type="EMBL" id="FOLQ01000015">
    <property type="protein sequence ID" value="SFE53317.1"/>
    <property type="molecule type" value="Genomic_DNA"/>
</dbReference>
<evidence type="ECO:0000313" key="2">
    <source>
        <dbReference type="Proteomes" id="UP000198598"/>
    </source>
</evidence>
<dbReference type="STRING" id="662367.SAMN05216167_11547"/>
<evidence type="ECO:0000313" key="1">
    <source>
        <dbReference type="EMBL" id="SFE53317.1"/>
    </source>
</evidence>
<name>A0A1I2BBG2_9BACT</name>
<sequence length="31" mass="3374">MQSSFNIVPIIPSDVTVEKRRVAMAGVITDV</sequence>
<organism evidence="1 2">
    <name type="scientific">Spirosoma endophyticum</name>
    <dbReference type="NCBI Taxonomy" id="662367"/>
    <lineage>
        <taxon>Bacteria</taxon>
        <taxon>Pseudomonadati</taxon>
        <taxon>Bacteroidota</taxon>
        <taxon>Cytophagia</taxon>
        <taxon>Cytophagales</taxon>
        <taxon>Cytophagaceae</taxon>
        <taxon>Spirosoma</taxon>
    </lineage>
</organism>
<accession>A0A1I2BBG2</accession>
<protein>
    <submittedName>
        <fullName evidence="1">Uncharacterized protein</fullName>
    </submittedName>
</protein>
<keyword evidence="2" id="KW-1185">Reference proteome</keyword>